<dbReference type="Proteomes" id="UP000247594">
    <property type="component" value="Unassembled WGS sequence"/>
</dbReference>
<gene>
    <name evidence="2" type="ORF">DM482_00905</name>
</gene>
<feature type="compositionally biased region" description="Polar residues" evidence="1">
    <location>
        <begin position="10"/>
        <end position="20"/>
    </location>
</feature>
<proteinExistence type="predicted"/>
<name>A0AAE5WJC2_AVIPA</name>
<comment type="caution">
    <text evidence="2">The sequence shown here is derived from an EMBL/GenBank/DDBJ whole genome shotgun (WGS) entry which is preliminary data.</text>
</comment>
<organism evidence="2 3">
    <name type="scientific">Avibacterium paragallinarum</name>
    <name type="common">Haemophilus gallinarum</name>
    <dbReference type="NCBI Taxonomy" id="728"/>
    <lineage>
        <taxon>Bacteria</taxon>
        <taxon>Pseudomonadati</taxon>
        <taxon>Pseudomonadota</taxon>
        <taxon>Gammaproteobacteria</taxon>
        <taxon>Pasteurellales</taxon>
        <taxon>Pasteurellaceae</taxon>
        <taxon>Avibacterium</taxon>
    </lineage>
</organism>
<evidence type="ECO:0000313" key="3">
    <source>
        <dbReference type="Proteomes" id="UP000247594"/>
    </source>
</evidence>
<dbReference type="EMBL" id="QJPJ01000001">
    <property type="protein sequence ID" value="PXZ40730.1"/>
    <property type="molecule type" value="Genomic_DNA"/>
</dbReference>
<evidence type="ECO:0000256" key="1">
    <source>
        <dbReference type="SAM" id="MobiDB-lite"/>
    </source>
</evidence>
<protein>
    <submittedName>
        <fullName evidence="2">Uncharacterized protein</fullName>
    </submittedName>
</protein>
<evidence type="ECO:0000313" key="2">
    <source>
        <dbReference type="EMBL" id="PXZ40730.1"/>
    </source>
</evidence>
<accession>A0AAE5WJC2</accession>
<feature type="region of interest" description="Disordered" evidence="1">
    <location>
        <begin position="1"/>
        <end position="20"/>
    </location>
</feature>
<reference evidence="2 3" key="1">
    <citation type="submission" date="2018-06" db="EMBL/GenBank/DDBJ databases">
        <authorList>
            <person name="Teymurazov M."/>
            <person name="Kislichkina A."/>
            <person name="Abaymova A."/>
            <person name="Mukhina T."/>
            <person name="Mayskaya N."/>
            <person name="Svetoch E."/>
            <person name="Bogun A."/>
        </authorList>
    </citation>
    <scope>NUCLEOTIDE SEQUENCE [LARGE SCALE GENOMIC DNA]</scope>
    <source>
        <strain evidence="2 3">SCPM-O-B-8406</strain>
    </source>
</reference>
<sequence length="123" mass="13353">MFTEFPTYPPTSSETNQQGASHCRAILGDASLLQKAFNALADGAKRAILHFGKVTRADLASASLLGDRFEHYSTAGQLKLIEGMRQFKSAAEALPAHSALNCYRKALQKGETQGARGQQWHSC</sequence>
<dbReference type="AlphaFoldDB" id="A0AAE5WJC2"/>